<dbReference type="FunFam" id="2.60.40.10:FF:000495">
    <property type="entry name" value="Periplasmic beta-glucosidase"/>
    <property type="match status" value="1"/>
</dbReference>
<dbReference type="InterPro" id="IPR036881">
    <property type="entry name" value="Glyco_hydro_3_C_sf"/>
</dbReference>
<evidence type="ECO:0000259" key="7">
    <source>
        <dbReference type="SMART" id="SM01217"/>
    </source>
</evidence>
<dbReference type="SUPFAM" id="SSF52279">
    <property type="entry name" value="Beta-D-glucan exohydrolase, C-terminal domain"/>
    <property type="match status" value="1"/>
</dbReference>
<evidence type="ECO:0000256" key="4">
    <source>
        <dbReference type="ARBA" id="ARBA00058905"/>
    </source>
</evidence>
<comment type="function">
    <text evidence="4">Catalyzes the hydrolysis of a non-reducing terminal alpha-L-arabinopyranosidic linkage in ginsenoside Rb2 (alpha-L-arabinopyranosyl-(1-&gt;6)-alpha-D-glucopyranosyl) to release alpha-D-glucopyranosyl (Rd). It is not able to hydrolyze alpha-L-arabinofuranosyl-(1-&gt;6)-alpha-D-glucopyranosyl (Rc).</text>
</comment>
<name>A0A839N8X0_9MICO</name>
<keyword evidence="2 6" id="KW-0378">Hydrolase</keyword>
<accession>A0A839N8X0</accession>
<dbReference type="PRINTS" id="PR00133">
    <property type="entry name" value="GLHYDRLASE3"/>
</dbReference>
<dbReference type="InterPro" id="IPR036962">
    <property type="entry name" value="Glyco_hydro_3_N_sf"/>
</dbReference>
<dbReference type="Pfam" id="PF14310">
    <property type="entry name" value="Fn3-like"/>
    <property type="match status" value="1"/>
</dbReference>
<dbReference type="Gene3D" id="2.60.40.10">
    <property type="entry name" value="Immunoglobulins"/>
    <property type="match status" value="1"/>
</dbReference>
<dbReference type="PROSITE" id="PS00775">
    <property type="entry name" value="GLYCOSYL_HYDROL_F3"/>
    <property type="match status" value="1"/>
</dbReference>
<dbReference type="Gene3D" id="3.20.20.300">
    <property type="entry name" value="Glycoside hydrolase, family 3, N-terminal domain"/>
    <property type="match status" value="1"/>
</dbReference>
<dbReference type="GO" id="GO:0005975">
    <property type="term" value="P:carbohydrate metabolic process"/>
    <property type="evidence" value="ECO:0007669"/>
    <property type="project" value="InterPro"/>
</dbReference>
<dbReference type="InterPro" id="IPR013783">
    <property type="entry name" value="Ig-like_fold"/>
</dbReference>
<protein>
    <recommendedName>
        <fullName evidence="5">Exo-alpha-(1-&gt;6)-L-arabinopyranosidase</fullName>
    </recommendedName>
</protein>
<dbReference type="EMBL" id="JACHVQ010000001">
    <property type="protein sequence ID" value="MBB2891201.1"/>
    <property type="molecule type" value="Genomic_DNA"/>
</dbReference>
<dbReference type="InterPro" id="IPR017853">
    <property type="entry name" value="GH"/>
</dbReference>
<evidence type="ECO:0000256" key="2">
    <source>
        <dbReference type="ARBA" id="ARBA00022801"/>
    </source>
</evidence>
<keyword evidence="6 8" id="KW-0326">Glycosidase</keyword>
<dbReference type="RefSeq" id="WP_183319498.1">
    <property type="nucleotide sequence ID" value="NZ_JACHVQ010000001.1"/>
</dbReference>
<dbReference type="PANTHER" id="PTHR42715">
    <property type="entry name" value="BETA-GLUCOSIDASE"/>
    <property type="match status" value="1"/>
</dbReference>
<keyword evidence="9" id="KW-1185">Reference proteome</keyword>
<evidence type="ECO:0000256" key="3">
    <source>
        <dbReference type="ARBA" id="ARBA00023277"/>
    </source>
</evidence>
<evidence type="ECO:0000256" key="6">
    <source>
        <dbReference type="RuleBase" id="RU361161"/>
    </source>
</evidence>
<gene>
    <name evidence="8" type="ORF">FHU39_001185</name>
</gene>
<dbReference type="AlphaFoldDB" id="A0A839N8X0"/>
<evidence type="ECO:0000313" key="8">
    <source>
        <dbReference type="EMBL" id="MBB2891201.1"/>
    </source>
</evidence>
<feature type="domain" description="Fibronectin type III-like" evidence="7">
    <location>
        <begin position="683"/>
        <end position="752"/>
    </location>
</feature>
<dbReference type="Pfam" id="PF00933">
    <property type="entry name" value="Glyco_hydro_3"/>
    <property type="match status" value="1"/>
</dbReference>
<sequence>MTAEEEVRTSSAPWTDNTLGVDERVDALLGALTIGEKAAQLGSYWPRTEEHSSDGDVAPMQSAFEDGRRDLEATAADGLGHLTRVFGSGPVDPATGVERLRTMQQIVVDRQRLGIPAIAHEECLTGFTTLGATCYPAAIAWGASFEPALVHEMARRIGNDMRAVGVHQGLSPVLDVVRDYRWGRVEETMGEDPYLTGTLGVDYVRGLQSSGVIATLKHFAGYAGSRAGRNHAPVSIGRREFEDVVLVPFEMAVRLGEVGSVMNSYADLDGEPPAASYRLLTEILRERWGFEGTVVSDYWAVTFLHGMHRVAATLEQAGELSLAAGMDVELPETSAFFGLADAVEAGRVAEAVLDRAARRVLRQKVQLGLLDPDTEPAPTGDVPATLDSADNRAHARRMAERSIVLVRNENHVLPIADRPQRIGVIGPSATQPRTYLGCYTFPNHVLSRFEEHGAGIDLQPLLDALGTELPSAELRHARGVDFTDPDVSGIPEALEVVRGSDLVVLTVGDLAGLFGRGTSGEGCDVVDLALPGAQAILVDEVLTVAGELDVPVVLVLITGRPYAVGEFVDRTAAIVQAFMPGEEAGPALAGVISGRVNPSGKLPVGLPALRGGQPGTYLGPPLAVSDDGVSNLDPRPAYAFGHGLSYTTFEVSGLQLSADSIAPDGTVRVSVLVRNTGDRAGATVVQLYLSDPVAQVVRPTRWLCGFAKLDLEPGAVARVSFDVHADRTSFSGLDGRRIVEPGDFDVAVGTSSEDLSLSARFRIEGAVRMVDEGRVLVTPVSVAAQ</sequence>
<evidence type="ECO:0000256" key="5">
    <source>
        <dbReference type="ARBA" id="ARBA00074219"/>
    </source>
</evidence>
<dbReference type="InterPro" id="IPR001764">
    <property type="entry name" value="Glyco_hydro_3_N"/>
</dbReference>
<evidence type="ECO:0000313" key="9">
    <source>
        <dbReference type="Proteomes" id="UP000559182"/>
    </source>
</evidence>
<dbReference type="SMART" id="SM01217">
    <property type="entry name" value="Fn3_like"/>
    <property type="match status" value="1"/>
</dbReference>
<evidence type="ECO:0000256" key="1">
    <source>
        <dbReference type="ARBA" id="ARBA00005336"/>
    </source>
</evidence>
<comment type="caution">
    <text evidence="8">The sequence shown here is derived from an EMBL/GenBank/DDBJ whole genome shotgun (WGS) entry which is preliminary data.</text>
</comment>
<dbReference type="Gene3D" id="3.40.50.1700">
    <property type="entry name" value="Glycoside hydrolase family 3 C-terminal domain"/>
    <property type="match status" value="1"/>
</dbReference>
<dbReference type="InterPro" id="IPR019800">
    <property type="entry name" value="Glyco_hydro_3_AS"/>
</dbReference>
<dbReference type="GO" id="GO:0008422">
    <property type="term" value="F:beta-glucosidase activity"/>
    <property type="evidence" value="ECO:0007669"/>
    <property type="project" value="UniProtKB-ARBA"/>
</dbReference>
<dbReference type="InterPro" id="IPR002772">
    <property type="entry name" value="Glyco_hydro_3_C"/>
</dbReference>
<proteinExistence type="inferred from homology"/>
<dbReference type="InterPro" id="IPR050288">
    <property type="entry name" value="Cellulose_deg_GH3"/>
</dbReference>
<dbReference type="SUPFAM" id="SSF51445">
    <property type="entry name" value="(Trans)glycosidases"/>
    <property type="match status" value="1"/>
</dbReference>
<dbReference type="InterPro" id="IPR026891">
    <property type="entry name" value="Fn3-like"/>
</dbReference>
<dbReference type="Proteomes" id="UP000559182">
    <property type="component" value="Unassembled WGS sequence"/>
</dbReference>
<dbReference type="Pfam" id="PF01915">
    <property type="entry name" value="Glyco_hydro_3_C"/>
    <property type="match status" value="1"/>
</dbReference>
<dbReference type="PANTHER" id="PTHR42715:SF10">
    <property type="entry name" value="BETA-GLUCOSIDASE"/>
    <property type="match status" value="1"/>
</dbReference>
<organism evidence="8 9">
    <name type="scientific">Flexivirga oryzae</name>
    <dbReference type="NCBI Taxonomy" id="1794944"/>
    <lineage>
        <taxon>Bacteria</taxon>
        <taxon>Bacillati</taxon>
        <taxon>Actinomycetota</taxon>
        <taxon>Actinomycetes</taxon>
        <taxon>Micrococcales</taxon>
        <taxon>Dermacoccaceae</taxon>
        <taxon>Flexivirga</taxon>
    </lineage>
</organism>
<reference evidence="8 9" key="1">
    <citation type="submission" date="2020-08" db="EMBL/GenBank/DDBJ databases">
        <title>Sequencing the genomes of 1000 actinobacteria strains.</title>
        <authorList>
            <person name="Klenk H.-P."/>
        </authorList>
    </citation>
    <scope>NUCLEOTIDE SEQUENCE [LARGE SCALE GENOMIC DNA]</scope>
    <source>
        <strain evidence="8 9">DSM 105369</strain>
    </source>
</reference>
<comment type="similarity">
    <text evidence="1 6">Belongs to the glycosyl hydrolase 3 family.</text>
</comment>
<keyword evidence="3" id="KW-0119">Carbohydrate metabolism</keyword>